<sequence length="276" mass="30553">MDDDVLIDLIEQAYDCAIDGQWNSLLERISPAFGGSKVLLSSVRQPGNGSHLVCTTHGMDDLLHGYLDQIHLDPCFQVVSQRPDEALCMSPRMKQRLDTSPVSHWYRRMEADHAIGRIYPGSESAALFAMNRTALQSQYSPREQAGFGVLSAHVGGAVRSALALADQVHQRLSQWQADRVNNDAALAIVRANGSPVFMSQAMEQLLERGGPFRWHKGGLKLKDPWHDLILARAHQLAVNTKVSCRFGSSIPVAEQRMQVVPLSDSVYENAALWLIS</sequence>
<dbReference type="AlphaFoldDB" id="A0A4U1BD97"/>
<evidence type="ECO:0000313" key="2">
    <source>
        <dbReference type="Proteomes" id="UP000305674"/>
    </source>
</evidence>
<name>A0A4U1BD97_9GAMM</name>
<reference evidence="1 2" key="1">
    <citation type="submission" date="2019-04" db="EMBL/GenBank/DDBJ databases">
        <authorList>
            <person name="Hwang J.C."/>
        </authorList>
    </citation>
    <scope>NUCLEOTIDE SEQUENCE [LARGE SCALE GENOMIC DNA]</scope>
    <source>
        <strain evidence="1 2">IMCC35001</strain>
    </source>
</reference>
<dbReference type="Proteomes" id="UP000305674">
    <property type="component" value="Unassembled WGS sequence"/>
</dbReference>
<dbReference type="EMBL" id="SWCI01000005">
    <property type="protein sequence ID" value="TKB49059.1"/>
    <property type="molecule type" value="Genomic_DNA"/>
</dbReference>
<dbReference type="OrthoDB" id="6396693at2"/>
<proteinExistence type="predicted"/>
<keyword evidence="2" id="KW-1185">Reference proteome</keyword>
<organism evidence="1 2">
    <name type="scientific">Ferrimonas sediminicola</name>
    <dbReference type="NCBI Taxonomy" id="2569538"/>
    <lineage>
        <taxon>Bacteria</taxon>
        <taxon>Pseudomonadati</taxon>
        <taxon>Pseudomonadota</taxon>
        <taxon>Gammaproteobacteria</taxon>
        <taxon>Alteromonadales</taxon>
        <taxon>Ferrimonadaceae</taxon>
        <taxon>Ferrimonas</taxon>
    </lineage>
</organism>
<comment type="caution">
    <text evidence="1">The sequence shown here is derived from an EMBL/GenBank/DDBJ whole genome shotgun (WGS) entry which is preliminary data.</text>
</comment>
<dbReference type="RefSeq" id="WP_136853251.1">
    <property type="nucleotide sequence ID" value="NZ_SWCI01000005.1"/>
</dbReference>
<gene>
    <name evidence="1" type="ORF">FCL40_10490</name>
</gene>
<accession>A0A4U1BD97</accession>
<protein>
    <submittedName>
        <fullName evidence="1">Uncharacterized protein</fullName>
    </submittedName>
</protein>
<evidence type="ECO:0000313" key="1">
    <source>
        <dbReference type="EMBL" id="TKB49059.1"/>
    </source>
</evidence>